<dbReference type="Proteomes" id="UP000245910">
    <property type="component" value="Chromosome II"/>
</dbReference>
<accession>A0A2L2T7V7</accession>
<name>A0A2L2T7V7_9HYPO</name>
<dbReference type="OrthoDB" id="3029913at2759"/>
<proteinExistence type="predicted"/>
<dbReference type="EMBL" id="LN649230">
    <property type="protein sequence ID" value="CEI60257.1"/>
    <property type="molecule type" value="Genomic_DNA"/>
</dbReference>
<evidence type="ECO:0000313" key="1">
    <source>
        <dbReference type="EMBL" id="CEI60257.1"/>
    </source>
</evidence>
<evidence type="ECO:0000313" key="2">
    <source>
        <dbReference type="Proteomes" id="UP000245910"/>
    </source>
</evidence>
<organism evidence="1 2">
    <name type="scientific">Fusarium venenatum</name>
    <dbReference type="NCBI Taxonomy" id="56646"/>
    <lineage>
        <taxon>Eukaryota</taxon>
        <taxon>Fungi</taxon>
        <taxon>Dikarya</taxon>
        <taxon>Ascomycota</taxon>
        <taxon>Pezizomycotina</taxon>
        <taxon>Sordariomycetes</taxon>
        <taxon>Hypocreomycetidae</taxon>
        <taxon>Hypocreales</taxon>
        <taxon>Nectriaceae</taxon>
        <taxon>Fusarium</taxon>
    </lineage>
</organism>
<dbReference type="STRING" id="56646.A0A2L2T7V7"/>
<keyword evidence="2" id="KW-1185">Reference proteome</keyword>
<sequence>MPSLHRHLVHRHARRILNKEPRDLAPGEAQLFSFYAPSLVGGLHNISVNQTITAPAEAGSKSTARRETKIDPLSQSFVVVAPRFALPPNVVDSVYPTPGISVAHTVLPHIVLKDPHLPWSRAPSDAHITPEEDKNNVRSRTTWLALLVFSVEELQLSQGQIDRVMGNLPVEIDRKQSETKTLKIIARQTTKLNDIEGLVNTTGFDTTLDAKDADEPTEIILLSGSLFTDLFVDPEGPTEIINVSSYKYMAHVRKIATDGMANAGADSDEALFSCVVSPRTGPIDADESSMMIAHLVSLKWDKDMRYPKSSDLVAMTSLYSWTYTCLSSKNVASTRDLLTNLGQHLSVLRTGKGDEDPASGKDKEQVDLAALIAARRRDGYTLARHRTATGEITAAMLRGPLVPRQVKHKIDGMPMQSNYGHDLAIFDPKFGLMDTTYSNAWQLGRTLAMADNAFCAALTRLREPVHAFSLDSAKKDVHALFGDDGHGSRQRHAARMVDLVKGLNRINDSMHTLGGSATAAGPNRWCHQDDDQSGVGIESLDLVSQSSPHIMPRIRAHASTAALHFAMAVNTDGHVKGEKQEMYNEYNTPVNPHYAVVYSWVLDKIHLGNVPAHYLIPDPAFLPQETLRFFYLDTNWLDALVDGALSLANHWGAKPERDTTRTAIKEAINERLRTPDPALGGWHVQMPRYGFLLRSHILTQFPDLSIDVKFSEKRENPAMMKVDPPANTPAQQPILVQKRIAPDTMYLLLDAAPPDLKRITLTLPPHQQCFKIGYNLTADTLSMTVRKTYTIENRPKAGATLGERHFKLDGTPVAAFNWKTRTLNPAIFSRYLVQQLGESREGEFEDKVPTSVVTALQLNESILQLDIGDAWATDSPEVTPLFQLSTLSEMGVSQQPPPIVPRPRLKMEPGFIRGISRNSTNLASRIDHSIPDRPVEDMANQLGFDMVVTPMGTDSQAFIPTNSPVPIDLIFRLTRKRVISWGEPLTRIIVGVPTGDMPPTDNDPTILKPLLAANAEPSTPTMLGNPRLNVLKRYPRENEKELQNHVVFELVPREQPGVAIDKITNASFKLPRAEIVSYDGVDERTASIKVFYEVWRNGVSVREDQFMHIGKVYLKACIK</sequence>
<reference evidence="2" key="1">
    <citation type="submission" date="2014-10" db="EMBL/GenBank/DDBJ databases">
        <authorList>
            <person name="King R."/>
        </authorList>
    </citation>
    <scope>NUCLEOTIDE SEQUENCE [LARGE SCALE GENOMIC DNA]</scope>
    <source>
        <strain evidence="2">A3/5</strain>
    </source>
</reference>
<dbReference type="AlphaFoldDB" id="A0A2L2T7V7"/>
<protein>
    <submittedName>
        <fullName evidence="1">Uncharacterized protein</fullName>
    </submittedName>
</protein>